<dbReference type="OrthoDB" id="127107at2"/>
<evidence type="ECO:0000313" key="6">
    <source>
        <dbReference type="Proteomes" id="UP000010798"/>
    </source>
</evidence>
<organism evidence="5 6">
    <name type="scientific">Singulisphaera acidiphila (strain ATCC BAA-1392 / DSM 18658 / VKM B-2454 / MOB10)</name>
    <dbReference type="NCBI Taxonomy" id="886293"/>
    <lineage>
        <taxon>Bacteria</taxon>
        <taxon>Pseudomonadati</taxon>
        <taxon>Planctomycetota</taxon>
        <taxon>Planctomycetia</taxon>
        <taxon>Isosphaerales</taxon>
        <taxon>Isosphaeraceae</taxon>
        <taxon>Singulisphaera</taxon>
    </lineage>
</organism>
<dbReference type="InterPro" id="IPR036909">
    <property type="entry name" value="Cyt_c-like_dom_sf"/>
</dbReference>
<dbReference type="PANTHER" id="PTHR35889">
    <property type="entry name" value="CYCLOINULO-OLIGOSACCHARIDE FRUCTANOTRANSFERASE-RELATED"/>
    <property type="match status" value="1"/>
</dbReference>
<keyword evidence="6" id="KW-1185">Reference proteome</keyword>
<dbReference type="KEGG" id="saci:Sinac_6964"/>
<dbReference type="PANTHER" id="PTHR35889:SF3">
    <property type="entry name" value="F-BOX DOMAIN-CONTAINING PROTEIN"/>
    <property type="match status" value="1"/>
</dbReference>
<dbReference type="EMBL" id="CP003364">
    <property type="protein sequence ID" value="AGA31020.1"/>
    <property type="molecule type" value="Genomic_DNA"/>
</dbReference>
<accession>L0DQ94</accession>
<dbReference type="HOGENOM" id="CLU_005632_1_0_0"/>
<feature type="signal peptide" evidence="1">
    <location>
        <begin position="1"/>
        <end position="25"/>
    </location>
</feature>
<dbReference type="AlphaFoldDB" id="L0DQ94"/>
<dbReference type="InterPro" id="IPR022655">
    <property type="entry name" value="DUF1553"/>
</dbReference>
<sequence length="877" mass="98619">MTTRWLFRASWLLLLTLNFSFSVPAAEPERRLTYEQDVRPILKAHCFQCHGEEEKPKGKLDLRLVRLMKQGGVSGEALVPSNHEESFLWQRIADDEMPPLDKKLSAKDKELIATWIDQGAVTARPEPASLAPGVEPTDEEKAFWSFQPIRRSDPPRVQVENEALLRTPIDAFLLERLEKENVRFAPEADKRTLIRRVTFTVTGLPPTPAEVDRFLADEDADAYERLVDRLLASPRYGERWARHWLDVAGYADSDGYSPTDPERKYAYKYRDYLVRSLNHDRPWDELIREQLAGDEMLTPPYQDLAPEALDKLVATGFLRMAPDGSGDPEVEQALARNDTIAETIKIVSTSLLGLTVGCAQCHAHRYDPIPADDYYRFRALFEPAYNPQSWRSPPARLVSLWTAGERRRAEGVDHEVKAIEEERAKAVEALVRKVFEQELAEAPEELRGKLRMACDTPEAKRSAEQKQWLKMYPRLDVSPGNVSLYDAAAFNTIINDFASRVAKVREKRPAEDFVHALTEVPGQVPTTHLFYRGDIQQPRQAVEPGEFKVLSTASEPPAIPIDDPALPTTGRRLAYARHLTNGKHPLVARVLVNRVWLHHFGRGIVNTPGDFGMLGDRPSHPALLDWLADEFMSKGWSLKTLNRLILTSTAYRQSSRRDPKLEAVDPDDRLLGRMPVRRLEAEAVHDAVLAASGRLTPTMYGPPVPVSVDEAGQVIVGIDNRDGAGRPVRERASLGSAEWRRSLYIQVRRSLPLGLLETFDAPPMTPNCEQRTSSTVAPQSLMMMNSEFIVQQAEAFAMRVAHEAGDDPRARIQVAWRLALALEPRPEEVESAAHFLASQQEDFAASAKAGKKVDPAHQALATFCQALFSSNAFLYVD</sequence>
<evidence type="ECO:0000256" key="1">
    <source>
        <dbReference type="SAM" id="SignalP"/>
    </source>
</evidence>
<dbReference type="eggNOG" id="COG4654">
    <property type="taxonomic scope" value="Bacteria"/>
</dbReference>
<feature type="domain" description="Cytochrome C Planctomycete-type" evidence="4">
    <location>
        <begin position="46"/>
        <end position="101"/>
    </location>
</feature>
<dbReference type="Pfam" id="PF07583">
    <property type="entry name" value="PSCyt2"/>
    <property type="match status" value="1"/>
</dbReference>
<gene>
    <name evidence="5" type="ordered locus">Sinac_6964</name>
</gene>
<dbReference type="InterPro" id="IPR011444">
    <property type="entry name" value="DUF1549"/>
</dbReference>
<dbReference type="GO" id="GO:0009055">
    <property type="term" value="F:electron transfer activity"/>
    <property type="evidence" value="ECO:0007669"/>
    <property type="project" value="InterPro"/>
</dbReference>
<dbReference type="InterPro" id="IPR011429">
    <property type="entry name" value="Cyt_c_Planctomycete-type"/>
</dbReference>
<dbReference type="GO" id="GO:0020037">
    <property type="term" value="F:heme binding"/>
    <property type="evidence" value="ECO:0007669"/>
    <property type="project" value="InterPro"/>
</dbReference>
<feature type="domain" description="DUF1553" evidence="3">
    <location>
        <begin position="571"/>
        <end position="836"/>
    </location>
</feature>
<feature type="domain" description="DUF1549" evidence="2">
    <location>
        <begin position="168"/>
        <end position="383"/>
    </location>
</feature>
<reference evidence="5 6" key="1">
    <citation type="submission" date="2012-02" db="EMBL/GenBank/DDBJ databases">
        <title>Complete sequence of chromosome of Singulisphaera acidiphila DSM 18658.</title>
        <authorList>
            <consortium name="US DOE Joint Genome Institute (JGI-PGF)"/>
            <person name="Lucas S."/>
            <person name="Copeland A."/>
            <person name="Lapidus A."/>
            <person name="Glavina del Rio T."/>
            <person name="Dalin E."/>
            <person name="Tice H."/>
            <person name="Bruce D."/>
            <person name="Goodwin L."/>
            <person name="Pitluck S."/>
            <person name="Peters L."/>
            <person name="Ovchinnikova G."/>
            <person name="Chertkov O."/>
            <person name="Kyrpides N."/>
            <person name="Mavromatis K."/>
            <person name="Ivanova N."/>
            <person name="Brettin T."/>
            <person name="Detter J.C."/>
            <person name="Han C."/>
            <person name="Larimer F."/>
            <person name="Land M."/>
            <person name="Hauser L."/>
            <person name="Markowitz V."/>
            <person name="Cheng J.-F."/>
            <person name="Hugenholtz P."/>
            <person name="Woyke T."/>
            <person name="Wu D."/>
            <person name="Tindall B."/>
            <person name="Pomrenke H."/>
            <person name="Brambilla E."/>
            <person name="Klenk H.-P."/>
            <person name="Eisen J.A."/>
        </authorList>
    </citation>
    <scope>NUCLEOTIDE SEQUENCE [LARGE SCALE GENOMIC DNA]</scope>
    <source>
        <strain evidence="6">ATCC BAA-1392 / DSM 18658 / VKM B-2454 / MOB10</strain>
    </source>
</reference>
<dbReference type="Proteomes" id="UP000010798">
    <property type="component" value="Chromosome"/>
</dbReference>
<protein>
    <recommendedName>
        <fullName evidence="7">Planctomycete cytochrome C</fullName>
    </recommendedName>
</protein>
<proteinExistence type="predicted"/>
<dbReference type="RefSeq" id="WP_015250092.1">
    <property type="nucleotide sequence ID" value="NC_019892.1"/>
</dbReference>
<dbReference type="SUPFAM" id="SSF46626">
    <property type="entry name" value="Cytochrome c"/>
    <property type="match status" value="1"/>
</dbReference>
<dbReference type="Pfam" id="PF07635">
    <property type="entry name" value="PSCyt1"/>
    <property type="match status" value="1"/>
</dbReference>
<evidence type="ECO:0008006" key="7">
    <source>
        <dbReference type="Google" id="ProtNLM"/>
    </source>
</evidence>
<evidence type="ECO:0000259" key="4">
    <source>
        <dbReference type="Pfam" id="PF07635"/>
    </source>
</evidence>
<dbReference type="STRING" id="886293.Sinac_6964"/>
<feature type="chain" id="PRO_5003941016" description="Planctomycete cytochrome C" evidence="1">
    <location>
        <begin position="26"/>
        <end position="877"/>
    </location>
</feature>
<evidence type="ECO:0000259" key="3">
    <source>
        <dbReference type="Pfam" id="PF07587"/>
    </source>
</evidence>
<evidence type="ECO:0000313" key="5">
    <source>
        <dbReference type="EMBL" id="AGA31020.1"/>
    </source>
</evidence>
<evidence type="ECO:0000259" key="2">
    <source>
        <dbReference type="Pfam" id="PF07583"/>
    </source>
</evidence>
<dbReference type="Pfam" id="PF07587">
    <property type="entry name" value="PSD1"/>
    <property type="match status" value="1"/>
</dbReference>
<keyword evidence="1" id="KW-0732">Signal</keyword>
<name>L0DQ94_SINAD</name>